<evidence type="ECO:0000313" key="3">
    <source>
        <dbReference type="Proteomes" id="UP000001055"/>
    </source>
</evidence>
<protein>
    <submittedName>
        <fullName evidence="2">Uncharacterized protein</fullName>
    </submittedName>
</protein>
<dbReference type="RefSeq" id="XP_001802621.1">
    <property type="nucleotide sequence ID" value="XM_001802569.1"/>
</dbReference>
<name>Q0U766_PHANO</name>
<organism evidence="2 3">
    <name type="scientific">Phaeosphaeria nodorum (strain SN15 / ATCC MYA-4574 / FGSC 10173)</name>
    <name type="common">Glume blotch fungus</name>
    <name type="synonym">Parastagonospora nodorum</name>
    <dbReference type="NCBI Taxonomy" id="321614"/>
    <lineage>
        <taxon>Eukaryota</taxon>
        <taxon>Fungi</taxon>
        <taxon>Dikarya</taxon>
        <taxon>Ascomycota</taxon>
        <taxon>Pezizomycotina</taxon>
        <taxon>Dothideomycetes</taxon>
        <taxon>Pleosporomycetidae</taxon>
        <taxon>Pleosporales</taxon>
        <taxon>Pleosporineae</taxon>
        <taxon>Phaeosphaeriaceae</taxon>
        <taxon>Parastagonospora</taxon>
    </lineage>
</organism>
<dbReference type="AlphaFoldDB" id="Q0U766"/>
<reference evidence="3" key="1">
    <citation type="journal article" date="2007" name="Plant Cell">
        <title>Dothideomycete-plant interactions illuminated by genome sequencing and EST analysis of the wheat pathogen Stagonospora nodorum.</title>
        <authorList>
            <person name="Hane J.K."/>
            <person name="Lowe R.G."/>
            <person name="Solomon P.S."/>
            <person name="Tan K.C."/>
            <person name="Schoch C.L."/>
            <person name="Spatafora J.W."/>
            <person name="Crous P.W."/>
            <person name="Kodira C."/>
            <person name="Birren B.W."/>
            <person name="Galagan J.E."/>
            <person name="Torriani S.F."/>
            <person name="McDonald B.A."/>
            <person name="Oliver R.P."/>
        </authorList>
    </citation>
    <scope>NUCLEOTIDE SEQUENCE [LARGE SCALE GENOMIC DNA]</scope>
    <source>
        <strain evidence="3">SN15 / ATCC MYA-4574 / FGSC 10173</strain>
    </source>
</reference>
<dbReference type="Proteomes" id="UP000001055">
    <property type="component" value="Unassembled WGS sequence"/>
</dbReference>
<feature type="region of interest" description="Disordered" evidence="1">
    <location>
        <begin position="49"/>
        <end position="92"/>
    </location>
</feature>
<feature type="compositionally biased region" description="Basic and acidic residues" evidence="1">
    <location>
        <begin position="65"/>
        <end position="92"/>
    </location>
</feature>
<gene>
    <name evidence="2" type="ORF">SNOG_12398</name>
</gene>
<evidence type="ECO:0000256" key="1">
    <source>
        <dbReference type="SAM" id="MobiDB-lite"/>
    </source>
</evidence>
<proteinExistence type="predicted"/>
<dbReference type="HOGENOM" id="CLU_2414037_0_0_1"/>
<dbReference type="InParanoid" id="Q0U766"/>
<dbReference type="KEGG" id="pno:SNOG_12398"/>
<dbReference type="EMBL" id="CH445346">
    <property type="protein sequence ID" value="EAT80211.1"/>
    <property type="molecule type" value="Genomic_DNA"/>
</dbReference>
<accession>Q0U766</accession>
<feature type="region of interest" description="Disordered" evidence="1">
    <location>
        <begin position="1"/>
        <end position="22"/>
    </location>
</feature>
<evidence type="ECO:0000313" key="2">
    <source>
        <dbReference type="EMBL" id="EAT80211.1"/>
    </source>
</evidence>
<sequence>MSLLPDDTPRHPTCRRLREYSGSIRQQPEIITLNTELATSPTKTAIRHRLGRRQTSLAGHPAARSTRDPSQRPEKPSYRRTCEKKAHRAARE</sequence>
<dbReference type="GeneID" id="5979530"/>